<protein>
    <submittedName>
        <fullName evidence="1">Uncharacterized protein</fullName>
    </submittedName>
</protein>
<proteinExistence type="predicted"/>
<dbReference type="HOGENOM" id="CLU_1700685_0_0_10"/>
<gene>
    <name evidence="1" type="ORF">BACDOR_03028</name>
</gene>
<dbReference type="EMBL" id="ABWZ01000060">
    <property type="protein sequence ID" value="EEB24524.1"/>
    <property type="molecule type" value="Genomic_DNA"/>
</dbReference>
<reference evidence="1 2" key="1">
    <citation type="submission" date="2008-10" db="EMBL/GenBank/DDBJ databases">
        <title>Draft genome sequence of Bacteroides dorei (DSM 17855).</title>
        <authorList>
            <person name="Sudarsanam P."/>
            <person name="Ley R."/>
            <person name="Guruge J."/>
            <person name="Turnbaugh P.J."/>
            <person name="Mahowald M."/>
            <person name="Liep D."/>
            <person name="Gordon J."/>
        </authorList>
    </citation>
    <scope>NUCLEOTIDE SEQUENCE [LARGE SCALE GENOMIC DNA]</scope>
    <source>
        <strain evidence="1 2">DSM 17855</strain>
    </source>
</reference>
<dbReference type="Proteomes" id="UP000004849">
    <property type="component" value="Unassembled WGS sequence"/>
</dbReference>
<name>B6W0E8_9BACT</name>
<reference evidence="1 2" key="2">
    <citation type="submission" date="2008-10" db="EMBL/GenBank/DDBJ databases">
        <authorList>
            <person name="Fulton L."/>
            <person name="Clifton S."/>
            <person name="Fulton B."/>
            <person name="Xu J."/>
            <person name="Minx P."/>
            <person name="Pepin K.H."/>
            <person name="Johnson M."/>
            <person name="Thiruvilangam P."/>
            <person name="Bhonagiri V."/>
            <person name="Nash W.E."/>
            <person name="Mardis E.R."/>
            <person name="Wilson R.K."/>
        </authorList>
    </citation>
    <scope>NUCLEOTIDE SEQUENCE [LARGE SCALE GENOMIC DNA]</scope>
    <source>
        <strain evidence="1 2">DSM 17855</strain>
    </source>
</reference>
<accession>B6W0E8</accession>
<evidence type="ECO:0000313" key="1">
    <source>
        <dbReference type="EMBL" id="EEB24524.1"/>
    </source>
</evidence>
<organism evidence="1 2">
    <name type="scientific">Phocaeicola dorei DSM 17855</name>
    <dbReference type="NCBI Taxonomy" id="483217"/>
    <lineage>
        <taxon>Bacteria</taxon>
        <taxon>Pseudomonadati</taxon>
        <taxon>Bacteroidota</taxon>
        <taxon>Bacteroidia</taxon>
        <taxon>Bacteroidales</taxon>
        <taxon>Bacteroidaceae</taxon>
        <taxon>Phocaeicola</taxon>
    </lineage>
</organism>
<dbReference type="AlphaFoldDB" id="B6W0E8"/>
<evidence type="ECO:0000313" key="2">
    <source>
        <dbReference type="Proteomes" id="UP000004849"/>
    </source>
</evidence>
<sequence length="154" mass="16557">MYSSWVGDHAFGKFVIGKLVGTLDDGHHRTVLLAYLLVAEGDCGMYADILASGLHLRRLGILVKNDHPPSGPVGKDLVMNHVEDQGHDQVGEELVLFDLRQLEHDQPPVPEIGHSVGPAYIGIPFTGKELAAYEAEGGQVKIIGVYVLPPAVSS</sequence>